<dbReference type="InterPro" id="IPR025521">
    <property type="entry name" value="Neprosin_propep"/>
</dbReference>
<feature type="region of interest" description="Disordered" evidence="1">
    <location>
        <begin position="233"/>
        <end position="263"/>
    </location>
</feature>
<dbReference type="InterPro" id="IPR053168">
    <property type="entry name" value="Glutamic_endopeptidase"/>
</dbReference>
<protein>
    <recommendedName>
        <fullName evidence="2">Neprosin activation peptide domain-containing protein</fullName>
    </recommendedName>
</protein>
<dbReference type="PANTHER" id="PTHR31589">
    <property type="entry name" value="PROTEIN, PUTATIVE (DUF239)-RELATED-RELATED"/>
    <property type="match status" value="1"/>
</dbReference>
<gene>
    <name evidence="3" type="ORF">U9M48_039034</name>
</gene>
<keyword evidence="4" id="KW-1185">Reference proteome</keyword>
<name>A0AAQ3XCP1_PASNO</name>
<feature type="domain" description="Neprosin activation peptide" evidence="2">
    <location>
        <begin position="147"/>
        <end position="242"/>
    </location>
</feature>
<evidence type="ECO:0000313" key="3">
    <source>
        <dbReference type="EMBL" id="WVZ93011.1"/>
    </source>
</evidence>
<dbReference type="Proteomes" id="UP001341281">
    <property type="component" value="Chromosome 09"/>
</dbReference>
<sequence length="263" mass="29687">MWLALALLSKPSGSQRAGINTIASDCPSADLDPKRTFADASHEYTIKYWLQPDKKLQKVKHLALATNILRDRPARQVADASQNMVEADKPRPKLGKLERIMMRSLFFMLSCLFLCNTGAARSLPIEEDDMALKRELKMLNKPYVKSFKDKYGGIFDCVDMHKQPAFDHPLLKNHKIQISSPSSSSSKNTTTRIGPMKAIEEEIRVSPQESCPDGTVLLRRTLKQDLVKASASLPRFRQVKDKDHSEIPGQHNPPSKLPVQWLK</sequence>
<dbReference type="Pfam" id="PF14365">
    <property type="entry name" value="Neprosin_AP"/>
    <property type="match status" value="1"/>
</dbReference>
<evidence type="ECO:0000256" key="1">
    <source>
        <dbReference type="SAM" id="MobiDB-lite"/>
    </source>
</evidence>
<evidence type="ECO:0000259" key="2">
    <source>
        <dbReference type="Pfam" id="PF14365"/>
    </source>
</evidence>
<dbReference type="AlphaFoldDB" id="A0AAQ3XCP1"/>
<organism evidence="3 4">
    <name type="scientific">Paspalum notatum var. saurae</name>
    <dbReference type="NCBI Taxonomy" id="547442"/>
    <lineage>
        <taxon>Eukaryota</taxon>
        <taxon>Viridiplantae</taxon>
        <taxon>Streptophyta</taxon>
        <taxon>Embryophyta</taxon>
        <taxon>Tracheophyta</taxon>
        <taxon>Spermatophyta</taxon>
        <taxon>Magnoliopsida</taxon>
        <taxon>Liliopsida</taxon>
        <taxon>Poales</taxon>
        <taxon>Poaceae</taxon>
        <taxon>PACMAD clade</taxon>
        <taxon>Panicoideae</taxon>
        <taxon>Andropogonodae</taxon>
        <taxon>Paspaleae</taxon>
        <taxon>Paspalinae</taxon>
        <taxon>Paspalum</taxon>
    </lineage>
</organism>
<reference evidence="3 4" key="1">
    <citation type="submission" date="2024-02" db="EMBL/GenBank/DDBJ databases">
        <title>High-quality chromosome-scale genome assembly of Pensacola bahiagrass (Paspalum notatum Flugge var. saurae).</title>
        <authorList>
            <person name="Vega J.M."/>
            <person name="Podio M."/>
            <person name="Orjuela J."/>
            <person name="Siena L.A."/>
            <person name="Pessino S.C."/>
            <person name="Combes M.C."/>
            <person name="Mariac C."/>
            <person name="Albertini E."/>
            <person name="Pupilli F."/>
            <person name="Ortiz J.P.A."/>
            <person name="Leblanc O."/>
        </authorList>
    </citation>
    <scope>NUCLEOTIDE SEQUENCE [LARGE SCALE GENOMIC DNA]</scope>
    <source>
        <strain evidence="3">R1</strain>
        <tissue evidence="3">Leaf</tissue>
    </source>
</reference>
<accession>A0AAQ3XCP1</accession>
<proteinExistence type="predicted"/>
<dbReference type="PANTHER" id="PTHR31589:SF237">
    <property type="entry name" value="OS08G0411100 PROTEIN"/>
    <property type="match status" value="1"/>
</dbReference>
<evidence type="ECO:0000313" key="4">
    <source>
        <dbReference type="Proteomes" id="UP001341281"/>
    </source>
</evidence>
<dbReference type="EMBL" id="CP144753">
    <property type="protein sequence ID" value="WVZ93011.1"/>
    <property type="molecule type" value="Genomic_DNA"/>
</dbReference>